<keyword evidence="3" id="KW-0482">Metalloprotease</keyword>
<dbReference type="Pfam" id="PF17899">
    <property type="entry name" value="Peptidase_M61_N"/>
    <property type="match status" value="1"/>
</dbReference>
<dbReference type="InterPro" id="IPR027268">
    <property type="entry name" value="Peptidase_M4/M1_CTD_sf"/>
</dbReference>
<dbReference type="SUPFAM" id="SSF55486">
    <property type="entry name" value="Metalloproteases ('zincins'), catalytic domain"/>
    <property type="match status" value="1"/>
</dbReference>
<dbReference type="Gene3D" id="2.30.42.10">
    <property type="match status" value="1"/>
</dbReference>
<dbReference type="GO" id="GO:0008237">
    <property type="term" value="F:metallopeptidase activity"/>
    <property type="evidence" value="ECO:0007669"/>
    <property type="project" value="UniProtKB-KW"/>
</dbReference>
<evidence type="ECO:0000313" key="3">
    <source>
        <dbReference type="EMBL" id="SFT05826.1"/>
    </source>
</evidence>
<dbReference type="PROSITE" id="PS51257">
    <property type="entry name" value="PROKAR_LIPOPROTEIN"/>
    <property type="match status" value="1"/>
</dbReference>
<name>A0A1I6UWL3_9FLAO</name>
<dbReference type="InterPro" id="IPR036034">
    <property type="entry name" value="PDZ_sf"/>
</dbReference>
<dbReference type="Gene3D" id="2.60.40.3650">
    <property type="match status" value="1"/>
</dbReference>
<reference evidence="3 4" key="1">
    <citation type="submission" date="2016-10" db="EMBL/GenBank/DDBJ databases">
        <authorList>
            <person name="de Groot N.N."/>
        </authorList>
    </citation>
    <scope>NUCLEOTIDE SEQUENCE [LARGE SCALE GENOMIC DNA]</scope>
    <source>
        <strain evidence="3 4">CGMCC 1.6114</strain>
    </source>
</reference>
<keyword evidence="3" id="KW-0378">Hydrolase</keyword>
<dbReference type="RefSeq" id="WP_074979464.1">
    <property type="nucleotide sequence ID" value="NZ_FPAG01000008.1"/>
</dbReference>
<dbReference type="GO" id="GO:0006508">
    <property type="term" value="P:proteolysis"/>
    <property type="evidence" value="ECO:0007669"/>
    <property type="project" value="UniProtKB-KW"/>
</dbReference>
<proteinExistence type="predicted"/>
<dbReference type="EMBL" id="FPAG01000008">
    <property type="protein sequence ID" value="SFT05826.1"/>
    <property type="molecule type" value="Genomic_DNA"/>
</dbReference>
<dbReference type="Pfam" id="PF05299">
    <property type="entry name" value="Peptidase_M61"/>
    <property type="match status" value="1"/>
</dbReference>
<keyword evidence="3" id="KW-0645">Protease</keyword>
<dbReference type="InterPro" id="IPR040756">
    <property type="entry name" value="Peptidase_M61_N"/>
</dbReference>
<feature type="domain" description="Peptidase M61 N-terminal" evidence="2">
    <location>
        <begin position="33"/>
        <end position="210"/>
    </location>
</feature>
<evidence type="ECO:0000313" key="4">
    <source>
        <dbReference type="Proteomes" id="UP000183209"/>
    </source>
</evidence>
<accession>A0A1I6UWL3</accession>
<dbReference type="InterPro" id="IPR007963">
    <property type="entry name" value="Peptidase_M61_catalytic"/>
</dbReference>
<dbReference type="AlphaFoldDB" id="A0A1I6UWL3"/>
<protein>
    <submittedName>
        <fullName evidence="3">Predicted metalloprotease, contains C-terminal PDZ domain</fullName>
    </submittedName>
</protein>
<evidence type="ECO:0000259" key="1">
    <source>
        <dbReference type="Pfam" id="PF05299"/>
    </source>
</evidence>
<sequence length="618" mass="70005">MKKIFITVLTAAILYSCGPKVNDLATNLPVNASIDLVNVKDDKVKVEVDPGRFTTTSINFYIPKTVPGTYSNNDYGQFIDDFKAFDYDGNLMQSNRVDKNTWQISNAQNLDKVTYWVNDSFDTETQVDEAVFSPAGTNIEANTNYFLNLHMLVGYFNDLDQRPYQISFTHPNGFVASTSLKEVANQKENTDTFYANRYFEVTDNPIMYSKLDSETFTVNDIEVTLSVYSPNGTYKAIDIKEDMERMMKAQKTFLGDVNATKSYHILLYLSTGQENDATGFGALEHHTSTTVVLPESMPKQALIETMIDVVSHEFFHIVTPLSVHSEEVHYFNYNDPAMSKHLWMYEGVTEYFANLFQIQQGLISNEAFYDRINQKIQTAKNYDDNMSFTVMSENILEEPYKGNYVNVYQKGALIGMCIDIIIREQSNGEKGILWLMKQLSDKYGKDKPFDDDTIIDEIVKLTYPEVGDFFNKHVIGDTPINYTAFLNKVGLAFTAKMEETGYLMNGQIPYIDVKPGSKEVFFRNTKLNSFLTDLGIQGGDIIKSINGTAYNLDNIRDMIIGSFGWQPDQDITMVVVREGKEVTLSGKTKTPMAEVTAIVEEANASSDQIALRNAWMKN</sequence>
<dbReference type="Proteomes" id="UP000183209">
    <property type="component" value="Unassembled WGS sequence"/>
</dbReference>
<feature type="domain" description="Peptidase M61 catalytic" evidence="1">
    <location>
        <begin position="306"/>
        <end position="414"/>
    </location>
</feature>
<organism evidence="3 4">
    <name type="scientific">Zhouia amylolytica</name>
    <dbReference type="NCBI Taxonomy" id="376730"/>
    <lineage>
        <taxon>Bacteria</taxon>
        <taxon>Pseudomonadati</taxon>
        <taxon>Bacteroidota</taxon>
        <taxon>Flavobacteriia</taxon>
        <taxon>Flavobacteriales</taxon>
        <taxon>Flavobacteriaceae</taxon>
        <taxon>Zhouia</taxon>
    </lineage>
</organism>
<dbReference type="SUPFAM" id="SSF50156">
    <property type="entry name" value="PDZ domain-like"/>
    <property type="match status" value="1"/>
</dbReference>
<gene>
    <name evidence="3" type="ORF">SAMN04487906_2686</name>
</gene>
<dbReference type="OrthoDB" id="9778516at2"/>
<evidence type="ECO:0000259" key="2">
    <source>
        <dbReference type="Pfam" id="PF17899"/>
    </source>
</evidence>
<dbReference type="Gene3D" id="1.10.390.10">
    <property type="entry name" value="Neutral Protease Domain 2"/>
    <property type="match status" value="1"/>
</dbReference>